<evidence type="ECO:0000313" key="3">
    <source>
        <dbReference type="Proteomes" id="UP000327157"/>
    </source>
</evidence>
<feature type="region of interest" description="Disordered" evidence="1">
    <location>
        <begin position="1"/>
        <end position="25"/>
    </location>
</feature>
<dbReference type="Proteomes" id="UP000327157">
    <property type="component" value="Chromosome 12"/>
</dbReference>
<keyword evidence="3" id="KW-1185">Reference proteome</keyword>
<feature type="compositionally biased region" description="Basic and acidic residues" evidence="1">
    <location>
        <begin position="1"/>
        <end position="10"/>
    </location>
</feature>
<dbReference type="AlphaFoldDB" id="A0A5N5HZL4"/>
<gene>
    <name evidence="2" type="ORF">D8674_009081</name>
</gene>
<evidence type="ECO:0000256" key="1">
    <source>
        <dbReference type="SAM" id="MobiDB-lite"/>
    </source>
</evidence>
<dbReference type="EMBL" id="SMOL01000143">
    <property type="protein sequence ID" value="KAB2631562.1"/>
    <property type="molecule type" value="Genomic_DNA"/>
</dbReference>
<reference evidence="3" key="2">
    <citation type="submission" date="2019-10" db="EMBL/GenBank/DDBJ databases">
        <title>A de novo genome assembly of a pear dwarfing rootstock.</title>
        <authorList>
            <person name="Wang F."/>
            <person name="Wang J."/>
            <person name="Li S."/>
            <person name="Zhang Y."/>
            <person name="Fang M."/>
            <person name="Ma L."/>
            <person name="Zhao Y."/>
            <person name="Jiang S."/>
        </authorList>
    </citation>
    <scope>NUCLEOTIDE SEQUENCE [LARGE SCALE GENOMIC DNA]</scope>
</reference>
<sequence>MKTDETDNLHMNRNGGEIRRRRQASTLRAEPLPLLLLLLIFNEDEADGTGKVRKMKQMGWAKRGGTKRS</sequence>
<accession>A0A5N5HZL4</accession>
<comment type="caution">
    <text evidence="2">The sequence shown here is derived from an EMBL/GenBank/DDBJ whole genome shotgun (WGS) entry which is preliminary data.</text>
</comment>
<evidence type="ECO:0000313" key="2">
    <source>
        <dbReference type="EMBL" id="KAB2631562.1"/>
    </source>
</evidence>
<reference evidence="2 3" key="1">
    <citation type="submission" date="2019-09" db="EMBL/GenBank/DDBJ databases">
        <authorList>
            <person name="Ou C."/>
        </authorList>
    </citation>
    <scope>NUCLEOTIDE SEQUENCE [LARGE SCALE GENOMIC DNA]</scope>
    <source>
        <strain evidence="2">S2</strain>
        <tissue evidence="2">Leaf</tissue>
    </source>
</reference>
<protein>
    <submittedName>
        <fullName evidence="2">Uncharacterized protein</fullName>
    </submittedName>
</protein>
<reference evidence="2 3" key="3">
    <citation type="submission" date="2019-11" db="EMBL/GenBank/DDBJ databases">
        <title>A de novo genome assembly of a pear dwarfing rootstock.</title>
        <authorList>
            <person name="Wang F."/>
            <person name="Wang J."/>
            <person name="Li S."/>
            <person name="Zhang Y."/>
            <person name="Fang M."/>
            <person name="Ma L."/>
            <person name="Zhao Y."/>
            <person name="Jiang S."/>
        </authorList>
    </citation>
    <scope>NUCLEOTIDE SEQUENCE [LARGE SCALE GENOMIC DNA]</scope>
    <source>
        <strain evidence="2">S2</strain>
        <tissue evidence="2">Leaf</tissue>
    </source>
</reference>
<proteinExistence type="predicted"/>
<organism evidence="2 3">
    <name type="scientific">Pyrus ussuriensis x Pyrus communis</name>
    <dbReference type="NCBI Taxonomy" id="2448454"/>
    <lineage>
        <taxon>Eukaryota</taxon>
        <taxon>Viridiplantae</taxon>
        <taxon>Streptophyta</taxon>
        <taxon>Embryophyta</taxon>
        <taxon>Tracheophyta</taxon>
        <taxon>Spermatophyta</taxon>
        <taxon>Magnoliopsida</taxon>
        <taxon>eudicotyledons</taxon>
        <taxon>Gunneridae</taxon>
        <taxon>Pentapetalae</taxon>
        <taxon>rosids</taxon>
        <taxon>fabids</taxon>
        <taxon>Rosales</taxon>
        <taxon>Rosaceae</taxon>
        <taxon>Amygdaloideae</taxon>
        <taxon>Maleae</taxon>
        <taxon>Pyrus</taxon>
    </lineage>
</organism>
<name>A0A5N5HZL4_9ROSA</name>